<sequence>MVLRKVVQETMKILEMDHFVLTTQNLEACLRFYTEMLGMEQKETNGRFILRFGAQKINIHTRPAEFLPAAEHPVAGSLDLCFAIEDDIEAVLAELKGKNAQLVTGIVERNGAKGKMRSIYLRDPDGNLIEIASYH</sequence>
<dbReference type="Proteomes" id="UP000198896">
    <property type="component" value="Unassembled WGS sequence"/>
</dbReference>
<dbReference type="InterPro" id="IPR050383">
    <property type="entry name" value="GlyoxalaseI/FosfomycinResist"/>
</dbReference>
<accession>A0A1I1Z700</accession>
<name>A0A1I1Z700_9FIRM</name>
<organism evidence="2 3">
    <name type="scientific">Succiniclasticum ruminis DSM 9236</name>
    <dbReference type="NCBI Taxonomy" id="1123323"/>
    <lineage>
        <taxon>Bacteria</taxon>
        <taxon>Bacillati</taxon>
        <taxon>Bacillota</taxon>
        <taxon>Negativicutes</taxon>
        <taxon>Acidaminococcales</taxon>
        <taxon>Acidaminococcaceae</taxon>
        <taxon>Succiniclasticum</taxon>
    </lineage>
</organism>
<evidence type="ECO:0000313" key="2">
    <source>
        <dbReference type="EMBL" id="SFE27332.1"/>
    </source>
</evidence>
<dbReference type="GO" id="GO:0051213">
    <property type="term" value="F:dioxygenase activity"/>
    <property type="evidence" value="ECO:0007669"/>
    <property type="project" value="UniProtKB-KW"/>
</dbReference>
<dbReference type="PANTHER" id="PTHR21366:SF31">
    <property type="entry name" value="METALLOTHIOL TRANSFERASE FOSB"/>
    <property type="match status" value="1"/>
</dbReference>
<feature type="domain" description="VOC" evidence="1">
    <location>
        <begin position="15"/>
        <end position="134"/>
    </location>
</feature>
<dbReference type="EMBL" id="FONL01000003">
    <property type="protein sequence ID" value="SFE27332.1"/>
    <property type="molecule type" value="Genomic_DNA"/>
</dbReference>
<dbReference type="Gene3D" id="3.10.180.10">
    <property type="entry name" value="2,3-Dihydroxybiphenyl 1,2-Dioxygenase, domain 1"/>
    <property type="match status" value="1"/>
</dbReference>
<dbReference type="SUPFAM" id="SSF54593">
    <property type="entry name" value="Glyoxalase/Bleomycin resistance protein/Dihydroxybiphenyl dioxygenase"/>
    <property type="match status" value="1"/>
</dbReference>
<dbReference type="PANTHER" id="PTHR21366">
    <property type="entry name" value="GLYOXALASE FAMILY PROTEIN"/>
    <property type="match status" value="1"/>
</dbReference>
<keyword evidence="3" id="KW-1185">Reference proteome</keyword>
<keyword evidence="2" id="KW-0560">Oxidoreductase</keyword>
<evidence type="ECO:0000259" key="1">
    <source>
        <dbReference type="PROSITE" id="PS51819"/>
    </source>
</evidence>
<reference evidence="2 3" key="1">
    <citation type="submission" date="2016-10" db="EMBL/GenBank/DDBJ databases">
        <authorList>
            <person name="de Groot N.N."/>
        </authorList>
    </citation>
    <scope>NUCLEOTIDE SEQUENCE [LARGE SCALE GENOMIC DNA]</scope>
    <source>
        <strain evidence="2 3">DSM 9236</strain>
    </source>
</reference>
<protein>
    <submittedName>
        <fullName evidence="2">Catechol 2,3-dioxygenase</fullName>
    </submittedName>
</protein>
<proteinExistence type="predicted"/>
<keyword evidence="2" id="KW-0223">Dioxygenase</keyword>
<evidence type="ECO:0000313" key="3">
    <source>
        <dbReference type="Proteomes" id="UP000198896"/>
    </source>
</evidence>
<dbReference type="AlphaFoldDB" id="A0A1I1Z700"/>
<dbReference type="STRING" id="1123323.SAMN05216245_103160"/>
<gene>
    <name evidence="2" type="ORF">SAMN05216245_103160</name>
</gene>
<dbReference type="CDD" id="cd07253">
    <property type="entry name" value="GLOD5"/>
    <property type="match status" value="1"/>
</dbReference>
<dbReference type="Pfam" id="PF00903">
    <property type="entry name" value="Glyoxalase"/>
    <property type="match status" value="1"/>
</dbReference>
<dbReference type="InterPro" id="IPR037523">
    <property type="entry name" value="VOC_core"/>
</dbReference>
<dbReference type="PROSITE" id="PS51819">
    <property type="entry name" value="VOC"/>
    <property type="match status" value="1"/>
</dbReference>
<dbReference type="InterPro" id="IPR004360">
    <property type="entry name" value="Glyas_Fos-R_dOase_dom"/>
</dbReference>
<dbReference type="InterPro" id="IPR029068">
    <property type="entry name" value="Glyas_Bleomycin-R_OHBP_Dase"/>
</dbReference>